<keyword evidence="3" id="KW-1185">Reference proteome</keyword>
<evidence type="ECO:0000313" key="2">
    <source>
        <dbReference type="EMBL" id="GAA2472974.1"/>
    </source>
</evidence>
<sequence length="70" mass="7069">MLPEITPGESADAPSAVAPAYAGTVKAIAPEAAATAITPFRVTLLIGSLPSRHGRGHLPAPEKRALARTG</sequence>
<evidence type="ECO:0000256" key="1">
    <source>
        <dbReference type="SAM" id="MobiDB-lite"/>
    </source>
</evidence>
<feature type="compositionally biased region" description="Basic and acidic residues" evidence="1">
    <location>
        <begin position="60"/>
        <end position="70"/>
    </location>
</feature>
<comment type="caution">
    <text evidence="2">The sequence shown here is derived from an EMBL/GenBank/DDBJ whole genome shotgun (WGS) entry which is preliminary data.</text>
</comment>
<dbReference type="Proteomes" id="UP001501777">
    <property type="component" value="Unassembled WGS sequence"/>
</dbReference>
<evidence type="ECO:0000313" key="3">
    <source>
        <dbReference type="Proteomes" id="UP001501777"/>
    </source>
</evidence>
<organism evidence="2 3">
    <name type="scientific">Streptomyces longisporus</name>
    <dbReference type="NCBI Taxonomy" id="1948"/>
    <lineage>
        <taxon>Bacteria</taxon>
        <taxon>Bacillati</taxon>
        <taxon>Actinomycetota</taxon>
        <taxon>Actinomycetes</taxon>
        <taxon>Kitasatosporales</taxon>
        <taxon>Streptomycetaceae</taxon>
        <taxon>Streptomyces</taxon>
    </lineage>
</organism>
<gene>
    <name evidence="2" type="ORF">GCM10010276_04610</name>
</gene>
<feature type="region of interest" description="Disordered" evidence="1">
    <location>
        <begin position="51"/>
        <end position="70"/>
    </location>
</feature>
<accession>A0ABN3KZ16</accession>
<proteinExistence type="predicted"/>
<name>A0ABN3KZ16_STRLO</name>
<protein>
    <submittedName>
        <fullName evidence="2">Uncharacterized protein</fullName>
    </submittedName>
</protein>
<reference evidence="2 3" key="1">
    <citation type="journal article" date="2019" name="Int. J. Syst. Evol. Microbiol.">
        <title>The Global Catalogue of Microorganisms (GCM) 10K type strain sequencing project: providing services to taxonomists for standard genome sequencing and annotation.</title>
        <authorList>
            <consortium name="The Broad Institute Genomics Platform"/>
            <consortium name="The Broad Institute Genome Sequencing Center for Infectious Disease"/>
            <person name="Wu L."/>
            <person name="Ma J."/>
        </authorList>
    </citation>
    <scope>NUCLEOTIDE SEQUENCE [LARGE SCALE GENOMIC DNA]</scope>
    <source>
        <strain evidence="2 3">JCM 4395</strain>
    </source>
</reference>
<dbReference type="EMBL" id="BAAASG010000002">
    <property type="protein sequence ID" value="GAA2472974.1"/>
    <property type="molecule type" value="Genomic_DNA"/>
</dbReference>